<comment type="caution">
    <text evidence="1">The sequence shown here is derived from an EMBL/GenBank/DDBJ whole genome shotgun (WGS) entry which is preliminary data.</text>
</comment>
<proteinExistence type="predicted"/>
<reference evidence="1" key="1">
    <citation type="submission" date="2021-02" db="EMBL/GenBank/DDBJ databases">
        <authorList>
            <person name="Nowell W R."/>
        </authorList>
    </citation>
    <scope>NUCLEOTIDE SEQUENCE</scope>
</reference>
<gene>
    <name evidence="3" type="ORF">BJG266_LOCUS44666</name>
    <name evidence="2" type="ORF">JYZ213_LOCUS42355</name>
    <name evidence="5" type="ORF">OKA104_LOCUS4889</name>
    <name evidence="6" type="ORF">OXD698_LOCUS16026</name>
    <name evidence="4" type="ORF">QVE165_LOCUS61641</name>
    <name evidence="1" type="ORF">VCS650_LOCUS37595</name>
</gene>
<evidence type="ECO:0000313" key="2">
    <source>
        <dbReference type="EMBL" id="CAF1480699.1"/>
    </source>
</evidence>
<evidence type="ECO:0000313" key="7">
    <source>
        <dbReference type="Proteomes" id="UP000663832"/>
    </source>
</evidence>
<accession>A0A815MPB8</accession>
<dbReference type="EMBL" id="CAJOAZ010001080">
    <property type="protein sequence ID" value="CAF3761158.1"/>
    <property type="molecule type" value="Genomic_DNA"/>
</dbReference>
<dbReference type="Proteomes" id="UP000663881">
    <property type="component" value="Unassembled WGS sequence"/>
</dbReference>
<evidence type="ECO:0000313" key="1">
    <source>
        <dbReference type="EMBL" id="CAF1418989.1"/>
    </source>
</evidence>
<protein>
    <submittedName>
        <fullName evidence="1">Uncharacterized protein</fullName>
    </submittedName>
</protein>
<sequence length="89" mass="10445">MVFSRPAMQRIIINNHEWEVPNEPGWEQVVNEAGLVQERLFSSCETAAECRQIINEMYAIFNHYPVSKKFLESDKTKADDFFTSIFKWG</sequence>
<dbReference type="Proteomes" id="UP000663877">
    <property type="component" value="Unassembled WGS sequence"/>
</dbReference>
<dbReference type="Proteomes" id="UP000663832">
    <property type="component" value="Unassembled WGS sequence"/>
</dbReference>
<evidence type="ECO:0000313" key="4">
    <source>
        <dbReference type="EMBL" id="CAF1652323.1"/>
    </source>
</evidence>
<dbReference type="EMBL" id="CAJNOI010003712">
    <property type="protein sequence ID" value="CAF1527346.1"/>
    <property type="molecule type" value="Genomic_DNA"/>
</dbReference>
<keyword evidence="7" id="KW-1185">Reference proteome</keyword>
<evidence type="ECO:0000313" key="5">
    <source>
        <dbReference type="EMBL" id="CAF3566816.1"/>
    </source>
</evidence>
<dbReference type="Proteomes" id="UP000663845">
    <property type="component" value="Unassembled WGS sequence"/>
</dbReference>
<dbReference type="OrthoDB" id="9995667at2759"/>
<dbReference type="EMBL" id="CAJNOG010001937">
    <property type="protein sequence ID" value="CAF1480699.1"/>
    <property type="molecule type" value="Genomic_DNA"/>
</dbReference>
<dbReference type="AlphaFoldDB" id="A0A815MPB8"/>
<organism evidence="1 8">
    <name type="scientific">Adineta steineri</name>
    <dbReference type="NCBI Taxonomy" id="433720"/>
    <lineage>
        <taxon>Eukaryota</taxon>
        <taxon>Metazoa</taxon>
        <taxon>Spiralia</taxon>
        <taxon>Gnathifera</taxon>
        <taxon>Rotifera</taxon>
        <taxon>Eurotatoria</taxon>
        <taxon>Bdelloidea</taxon>
        <taxon>Adinetida</taxon>
        <taxon>Adinetidae</taxon>
        <taxon>Adineta</taxon>
    </lineage>
</organism>
<evidence type="ECO:0000313" key="3">
    <source>
        <dbReference type="EMBL" id="CAF1527346.1"/>
    </source>
</evidence>
<dbReference type="EMBL" id="CAJNON010001031">
    <property type="protein sequence ID" value="CAF1418989.1"/>
    <property type="molecule type" value="Genomic_DNA"/>
</dbReference>
<evidence type="ECO:0000313" key="8">
    <source>
        <dbReference type="Proteomes" id="UP000663891"/>
    </source>
</evidence>
<dbReference type="Proteomes" id="UP000663844">
    <property type="component" value="Unassembled WGS sequence"/>
</dbReference>
<name>A0A815MPB8_9BILA</name>
<evidence type="ECO:0000313" key="6">
    <source>
        <dbReference type="EMBL" id="CAF3761158.1"/>
    </source>
</evidence>
<dbReference type="EMBL" id="CAJNOM010004077">
    <property type="protein sequence ID" value="CAF1652323.1"/>
    <property type="molecule type" value="Genomic_DNA"/>
</dbReference>
<dbReference type="Proteomes" id="UP000663891">
    <property type="component" value="Unassembled WGS sequence"/>
</dbReference>
<dbReference type="EMBL" id="CAJOAY010000164">
    <property type="protein sequence ID" value="CAF3566816.1"/>
    <property type="molecule type" value="Genomic_DNA"/>
</dbReference>